<evidence type="ECO:0000256" key="2">
    <source>
        <dbReference type="SAM" id="Phobius"/>
    </source>
</evidence>
<dbReference type="Proteomes" id="UP000469185">
    <property type="component" value="Unassembled WGS sequence"/>
</dbReference>
<dbReference type="RefSeq" id="WP_163821061.1">
    <property type="nucleotide sequence ID" value="NZ_JAAGOB010000018.1"/>
</dbReference>
<organism evidence="3 4">
    <name type="scientific">Phytoactinopolyspora alkaliphila</name>
    <dbReference type="NCBI Taxonomy" id="1783498"/>
    <lineage>
        <taxon>Bacteria</taxon>
        <taxon>Bacillati</taxon>
        <taxon>Actinomycetota</taxon>
        <taxon>Actinomycetes</taxon>
        <taxon>Jiangellales</taxon>
        <taxon>Jiangellaceae</taxon>
        <taxon>Phytoactinopolyspora</taxon>
    </lineage>
</organism>
<evidence type="ECO:0008006" key="5">
    <source>
        <dbReference type="Google" id="ProtNLM"/>
    </source>
</evidence>
<reference evidence="3 4" key="1">
    <citation type="submission" date="2020-02" db="EMBL/GenBank/DDBJ databases">
        <authorList>
            <person name="Li X.-J."/>
            <person name="Feng X.-M."/>
        </authorList>
    </citation>
    <scope>NUCLEOTIDE SEQUENCE [LARGE SCALE GENOMIC DNA]</scope>
    <source>
        <strain evidence="3 4">CGMCC 4.7225</strain>
    </source>
</reference>
<keyword evidence="4" id="KW-1185">Reference proteome</keyword>
<feature type="region of interest" description="Disordered" evidence="1">
    <location>
        <begin position="1"/>
        <end position="101"/>
    </location>
</feature>
<feature type="transmembrane region" description="Helical" evidence="2">
    <location>
        <begin position="110"/>
        <end position="130"/>
    </location>
</feature>
<evidence type="ECO:0000313" key="3">
    <source>
        <dbReference type="EMBL" id="NED98271.1"/>
    </source>
</evidence>
<protein>
    <recommendedName>
        <fullName evidence="5">DUF308 domain-containing protein</fullName>
    </recommendedName>
</protein>
<comment type="caution">
    <text evidence="3">The sequence shown here is derived from an EMBL/GenBank/DDBJ whole genome shotgun (WGS) entry which is preliminary data.</text>
</comment>
<accession>A0A6N9YTA8</accession>
<feature type="compositionally biased region" description="Low complexity" evidence="1">
    <location>
        <begin position="58"/>
        <end position="77"/>
    </location>
</feature>
<name>A0A6N9YTA8_9ACTN</name>
<evidence type="ECO:0000256" key="1">
    <source>
        <dbReference type="SAM" id="MobiDB-lite"/>
    </source>
</evidence>
<keyword evidence="2" id="KW-1133">Transmembrane helix</keyword>
<keyword evidence="2" id="KW-0472">Membrane</keyword>
<feature type="transmembrane region" description="Helical" evidence="2">
    <location>
        <begin position="136"/>
        <end position="153"/>
    </location>
</feature>
<evidence type="ECO:0000313" key="4">
    <source>
        <dbReference type="Proteomes" id="UP000469185"/>
    </source>
</evidence>
<feature type="compositionally biased region" description="Basic and acidic residues" evidence="1">
    <location>
        <begin position="1"/>
        <end position="11"/>
    </location>
</feature>
<sequence>MNAGRDDDKTWAELVDAFNAEPAPDDPPRSWPAIEDVEPDDRAPYGEFTDPYHTASYLPGESAAGALAGAPQPASAESELGAGQDGFAEDDHFVPPVPPPIPRGDRVTRWAWTGMAAAPSVLLLSTITRWSPPDGLMMVLIGGFIAGFGTLVSRMRGRNPHDPDNGAIV</sequence>
<dbReference type="AlphaFoldDB" id="A0A6N9YTA8"/>
<gene>
    <name evidence="3" type="ORF">G1H11_23500</name>
</gene>
<dbReference type="EMBL" id="JAAGOB010000018">
    <property type="protein sequence ID" value="NED98271.1"/>
    <property type="molecule type" value="Genomic_DNA"/>
</dbReference>
<keyword evidence="2" id="KW-0812">Transmembrane</keyword>
<proteinExistence type="predicted"/>